<proteinExistence type="predicted"/>
<keyword evidence="3" id="KW-1185">Reference proteome</keyword>
<dbReference type="Gene3D" id="3.40.50.1110">
    <property type="entry name" value="SGNH hydrolase"/>
    <property type="match status" value="1"/>
</dbReference>
<evidence type="ECO:0000313" key="3">
    <source>
        <dbReference type="Proteomes" id="UP000249065"/>
    </source>
</evidence>
<dbReference type="InterPro" id="IPR051532">
    <property type="entry name" value="Ester_Hydrolysis_Enzymes"/>
</dbReference>
<evidence type="ECO:0000313" key="2">
    <source>
        <dbReference type="EMBL" id="RAI56989.1"/>
    </source>
</evidence>
<gene>
    <name evidence="2" type="ORF">DOO78_21025</name>
</gene>
<organism evidence="2 3">
    <name type="scientific">Roseicella frigidaeris</name>
    <dbReference type="NCBI Taxonomy" id="2230885"/>
    <lineage>
        <taxon>Bacteria</taxon>
        <taxon>Pseudomonadati</taxon>
        <taxon>Pseudomonadota</taxon>
        <taxon>Alphaproteobacteria</taxon>
        <taxon>Acetobacterales</taxon>
        <taxon>Roseomonadaceae</taxon>
        <taxon>Roseicella</taxon>
    </lineage>
</organism>
<evidence type="ECO:0000256" key="1">
    <source>
        <dbReference type="SAM" id="SignalP"/>
    </source>
</evidence>
<dbReference type="GO" id="GO:0004622">
    <property type="term" value="F:phosphatidylcholine lysophospholipase activity"/>
    <property type="evidence" value="ECO:0007669"/>
    <property type="project" value="TreeGrafter"/>
</dbReference>
<dbReference type="PANTHER" id="PTHR30383">
    <property type="entry name" value="THIOESTERASE 1/PROTEASE 1/LYSOPHOSPHOLIPASE L1"/>
    <property type="match status" value="1"/>
</dbReference>
<dbReference type="OrthoDB" id="7203637at2"/>
<keyword evidence="2" id="KW-0378">Hydrolase</keyword>
<reference evidence="3" key="1">
    <citation type="submission" date="2018-06" db="EMBL/GenBank/DDBJ databases">
        <authorList>
            <person name="Khan S.A."/>
        </authorList>
    </citation>
    <scope>NUCLEOTIDE SEQUENCE [LARGE SCALE GENOMIC DNA]</scope>
    <source>
        <strain evidence="3">DB-1506</strain>
    </source>
</reference>
<feature type="chain" id="PRO_5016281975" evidence="1">
    <location>
        <begin position="20"/>
        <end position="247"/>
    </location>
</feature>
<sequence length="247" mass="25815">MRRFLALLPLLCLPGLAPAQPAPAESCPPSPTQVVSLPATRAALARGAPVTILAFGSSSTEGSGASGPEQTYPAQLERRLRAALPGAAISVLNRGKGGQEVHEMLARLESDVLAARPTLVIWQAGANAVLQGMPAEEFHNSLSEGIARVQATGADVLLMDVQRAPRILHTTGFERLDAAIVALAAETHAPLFSRAALMRSWEAEGTPYDAMISPDGLHHNDRGYTCVAEALARSLLGAAGPAVVARR</sequence>
<dbReference type="AlphaFoldDB" id="A0A327M2K9"/>
<dbReference type="EMBL" id="QLIX01000022">
    <property type="protein sequence ID" value="RAI56989.1"/>
    <property type="molecule type" value="Genomic_DNA"/>
</dbReference>
<comment type="caution">
    <text evidence="2">The sequence shown here is derived from an EMBL/GenBank/DDBJ whole genome shotgun (WGS) entry which is preliminary data.</text>
</comment>
<dbReference type="RefSeq" id="WP_111471847.1">
    <property type="nucleotide sequence ID" value="NZ_QLIX01000022.1"/>
</dbReference>
<name>A0A327M2K9_9PROT</name>
<accession>A0A327M2K9</accession>
<feature type="signal peptide" evidence="1">
    <location>
        <begin position="1"/>
        <end position="19"/>
    </location>
</feature>
<dbReference type="InterPro" id="IPR057572">
    <property type="entry name" value="NonGDSL"/>
</dbReference>
<dbReference type="SUPFAM" id="SSF52266">
    <property type="entry name" value="SGNH hydrolase"/>
    <property type="match status" value="1"/>
</dbReference>
<dbReference type="Pfam" id="PF25182">
    <property type="entry name" value="NonGDSL"/>
    <property type="match status" value="1"/>
</dbReference>
<protein>
    <submittedName>
        <fullName evidence="2">SGNH/GDSL hydrolase family protein</fullName>
    </submittedName>
</protein>
<dbReference type="Proteomes" id="UP000249065">
    <property type="component" value="Unassembled WGS sequence"/>
</dbReference>
<dbReference type="InterPro" id="IPR036514">
    <property type="entry name" value="SGNH_hydro_sf"/>
</dbReference>
<dbReference type="PANTHER" id="PTHR30383:SF5">
    <property type="entry name" value="SGNH HYDROLASE-TYPE ESTERASE DOMAIN-CONTAINING PROTEIN"/>
    <property type="match status" value="1"/>
</dbReference>
<keyword evidence="1" id="KW-0732">Signal</keyword>